<proteinExistence type="predicted"/>
<dbReference type="PROSITE" id="PS51257">
    <property type="entry name" value="PROKAR_LIPOPROTEIN"/>
    <property type="match status" value="1"/>
</dbReference>
<evidence type="ECO:0000313" key="2">
    <source>
        <dbReference type="Proteomes" id="UP000319894"/>
    </source>
</evidence>
<organism evidence="1 2">
    <name type="scientific">Haloglomus irregulare</name>
    <dbReference type="NCBI Taxonomy" id="2234134"/>
    <lineage>
        <taxon>Archaea</taxon>
        <taxon>Methanobacteriati</taxon>
        <taxon>Methanobacteriota</taxon>
        <taxon>Stenosarchaea group</taxon>
        <taxon>Halobacteria</taxon>
        <taxon>Halobacteriales</taxon>
        <taxon>Natronomonadaceae</taxon>
        <taxon>Haloglomus</taxon>
    </lineage>
</organism>
<sequence>MDSREWRDGTASRRRFLGWAGVASTCVTAGCPSQGKLCANRGNIKAFLVDEAPNPAQGQAYEDQPEVVQQYARRAIEQNATEDDPIAEQLSIQETREYTNSVDSPIYVERRGETVRISLGVPC</sequence>
<dbReference type="AlphaFoldDB" id="A0A554MXX0"/>
<dbReference type="Proteomes" id="UP000319894">
    <property type="component" value="Unassembled WGS sequence"/>
</dbReference>
<accession>A0A554MXX0</accession>
<dbReference type="RefSeq" id="WP_144262673.1">
    <property type="nucleotide sequence ID" value="NZ_QMDX01000009.1"/>
</dbReference>
<keyword evidence="2" id="KW-1185">Reference proteome</keyword>
<evidence type="ECO:0000313" key="1">
    <source>
        <dbReference type="EMBL" id="TSD09985.1"/>
    </source>
</evidence>
<name>A0A554MXX0_9EURY</name>
<gene>
    <name evidence="1" type="ORF">DP107_13435</name>
</gene>
<protein>
    <submittedName>
        <fullName evidence="1">Uncharacterized protein</fullName>
    </submittedName>
</protein>
<dbReference type="EMBL" id="QMDX01000009">
    <property type="protein sequence ID" value="TSD09985.1"/>
    <property type="molecule type" value="Genomic_DNA"/>
</dbReference>
<reference evidence="1 2" key="1">
    <citation type="submission" date="2018-06" db="EMBL/GenBank/DDBJ databases">
        <title>Natronomonas sp. F16-60 a new haloarchaeon isolated from a solar saltern of Isla Cristina, Huelva, Spain.</title>
        <authorList>
            <person name="Duran-Viseras A."/>
            <person name="Sanchez-Porro C."/>
            <person name="Ventosa A."/>
        </authorList>
    </citation>
    <scope>NUCLEOTIDE SEQUENCE [LARGE SCALE GENOMIC DNA]</scope>
    <source>
        <strain evidence="1 2">F16-60</strain>
    </source>
</reference>
<dbReference type="InParanoid" id="A0A554MXX0"/>
<comment type="caution">
    <text evidence="1">The sequence shown here is derived from an EMBL/GenBank/DDBJ whole genome shotgun (WGS) entry which is preliminary data.</text>
</comment>